<dbReference type="InterPro" id="IPR011989">
    <property type="entry name" value="ARM-like"/>
</dbReference>
<evidence type="ECO:0008006" key="2">
    <source>
        <dbReference type="Google" id="ProtNLM"/>
    </source>
</evidence>
<dbReference type="EMBL" id="RDBM01000035">
    <property type="protein sequence ID" value="TXS28229.1"/>
    <property type="molecule type" value="Genomic_DNA"/>
</dbReference>
<dbReference type="AlphaFoldDB" id="A0A652KX47"/>
<proteinExistence type="predicted"/>
<dbReference type="InterPro" id="IPR004155">
    <property type="entry name" value="PBS_lyase_HEAT"/>
</dbReference>
<dbReference type="InterPro" id="IPR016024">
    <property type="entry name" value="ARM-type_fold"/>
</dbReference>
<reference evidence="1" key="1">
    <citation type="submission" date="2018-10" db="EMBL/GenBank/DDBJ databases">
        <authorList>
            <person name="Hariharan J."/>
            <person name="Choudoir M.J."/>
            <person name="Diebold P."/>
            <person name="Panke-Buisse K."/>
            <person name="Campbell A.N."/>
            <person name="Buckley D.H."/>
        </authorList>
    </citation>
    <scope>NUCLEOTIDE SEQUENCE</scope>
    <source>
        <strain evidence="1">Gb1</strain>
    </source>
</reference>
<dbReference type="SUPFAM" id="SSF48371">
    <property type="entry name" value="ARM repeat"/>
    <property type="match status" value="1"/>
</dbReference>
<dbReference type="RefSeq" id="WP_147984296.1">
    <property type="nucleotide sequence ID" value="NZ_RDBM01000035.1"/>
</dbReference>
<name>A0A652KX47_9ACTN</name>
<dbReference type="PROSITE" id="PS50077">
    <property type="entry name" value="HEAT_REPEAT"/>
    <property type="match status" value="1"/>
</dbReference>
<sequence>MWAEVDLIDWAALRHNYGSAEDVPGLLRRCAGPNPEEAERAADDLLNHLFHQGGWICSAAPAALPFLLRLAATPDVPSRRALLELVSRLAFEAVRVAEKWVDPDWPSAWERALPEVLVLLDVPEPEIRRAAADVIGSCRSPGELTLPALLRRWQAEDDPATRLDLVLALGHAVLQEPAGEHGPGVRTLLRGLLDAPEAQIRLAAVHAIAPADPALPAQQLGLLLEAVRDPSVELWQHTSAVETGVQGVHHWTAALLTGPSPAFSLGLLEDHPDVEQRIGGLARAGGLLAQWHSPTTALLPRLVSRLDDPAAEVRFRAAELLACLGPEASAHADEVAARIGDTGARTTRKRETVAEAALWALARMNDPRCVPGLIDAAAHPRPGFASNSAHYPSADWHHAVLPALHEVVGHLPDHAGLLLPIICDRLVPATDDHVLSSYCQVLADWGPAAEGAVPHLLGLLENDKDQIWTSAAKALAGIGSAGNEALEPLLARSAAGGAHAELAAWAYWKVGGEPGPALDALGRPVAESGFPRPSLQMLADLGTHAAHHEDRLRTMTSDPEPWTRVEAAHALWAVTGDTESSVPALMTAIRGLAEGTWLPVMLPAVRYLTRIGRAARPAAELLRGVPTLDQRLRSSGGWRGFVQDESMRSALRELLAACD</sequence>
<evidence type="ECO:0000313" key="1">
    <source>
        <dbReference type="EMBL" id="TXS28229.1"/>
    </source>
</evidence>
<accession>A0A652KX47</accession>
<dbReference type="InterPro" id="IPR021133">
    <property type="entry name" value="HEAT_type_2"/>
</dbReference>
<organism evidence="1">
    <name type="scientific">Streptomyces sp. gb1(2016)</name>
    <dbReference type="NCBI Taxonomy" id="1828321"/>
    <lineage>
        <taxon>Bacteria</taxon>
        <taxon>Bacillati</taxon>
        <taxon>Actinomycetota</taxon>
        <taxon>Actinomycetes</taxon>
        <taxon>Kitasatosporales</taxon>
        <taxon>Streptomycetaceae</taxon>
        <taxon>Streptomyces</taxon>
    </lineage>
</organism>
<protein>
    <recommendedName>
        <fullName evidence="2">HEAT repeat domain-containing protein</fullName>
    </recommendedName>
</protein>
<comment type="caution">
    <text evidence="1">The sequence shown here is derived from an EMBL/GenBank/DDBJ whole genome shotgun (WGS) entry which is preliminary data.</text>
</comment>
<dbReference type="SMART" id="SM00567">
    <property type="entry name" value="EZ_HEAT"/>
    <property type="match status" value="3"/>
</dbReference>
<gene>
    <name evidence="1" type="ORF">EAO74_20215</name>
</gene>
<dbReference type="Gene3D" id="1.25.10.10">
    <property type="entry name" value="Leucine-rich Repeat Variant"/>
    <property type="match status" value="3"/>
</dbReference>